<dbReference type="AlphaFoldDB" id="A0A8D9G2S0"/>
<dbReference type="Proteomes" id="UP000694005">
    <property type="component" value="Chromosome A09"/>
</dbReference>
<name>A0A8D9G2S0_BRACM</name>
<reference evidence="2 3" key="1">
    <citation type="submission" date="2021-07" db="EMBL/GenBank/DDBJ databases">
        <authorList>
            <consortium name="Genoscope - CEA"/>
            <person name="William W."/>
        </authorList>
    </citation>
    <scope>NUCLEOTIDE SEQUENCE [LARGE SCALE GENOMIC DNA]</scope>
</reference>
<proteinExistence type="predicted"/>
<feature type="region of interest" description="Disordered" evidence="1">
    <location>
        <begin position="1"/>
        <end position="22"/>
    </location>
</feature>
<sequence>MKFPSNILSGLPRIGPSENPSKYSEEVLPWYIPRNFPTNLWSSEFPRSFLGNSFPRNSVGNFREVISDDLFRRYIVGITLFQRHTDDFFPRYAAV</sequence>
<evidence type="ECO:0000313" key="3">
    <source>
        <dbReference type="Proteomes" id="UP000694005"/>
    </source>
</evidence>
<protein>
    <submittedName>
        <fullName evidence="2">Uncharacterized protein</fullName>
    </submittedName>
</protein>
<evidence type="ECO:0000256" key="1">
    <source>
        <dbReference type="SAM" id="MobiDB-lite"/>
    </source>
</evidence>
<evidence type="ECO:0000313" key="2">
    <source>
        <dbReference type="EMBL" id="CAG7867165.1"/>
    </source>
</evidence>
<gene>
    <name evidence="2" type="ORF">BRAPAZ1V2_A09P76320.2</name>
</gene>
<dbReference type="EMBL" id="LS974625">
    <property type="protein sequence ID" value="CAG7867165.1"/>
    <property type="molecule type" value="Genomic_DNA"/>
</dbReference>
<organism evidence="2 3">
    <name type="scientific">Brassica campestris</name>
    <name type="common">Field mustard</name>
    <dbReference type="NCBI Taxonomy" id="3711"/>
    <lineage>
        <taxon>Eukaryota</taxon>
        <taxon>Viridiplantae</taxon>
        <taxon>Streptophyta</taxon>
        <taxon>Embryophyta</taxon>
        <taxon>Tracheophyta</taxon>
        <taxon>Spermatophyta</taxon>
        <taxon>Magnoliopsida</taxon>
        <taxon>eudicotyledons</taxon>
        <taxon>Gunneridae</taxon>
        <taxon>Pentapetalae</taxon>
        <taxon>rosids</taxon>
        <taxon>malvids</taxon>
        <taxon>Brassicales</taxon>
        <taxon>Brassicaceae</taxon>
        <taxon>Brassiceae</taxon>
        <taxon>Brassica</taxon>
    </lineage>
</organism>
<dbReference type="Gramene" id="A09p76320.2_BraZ1">
    <property type="protein sequence ID" value="A09p76320.2_BraZ1.CDS.1"/>
    <property type="gene ID" value="A09g76320.2_BraZ1"/>
</dbReference>
<accession>A0A8D9G2S0</accession>